<feature type="transmembrane region" description="Helical" evidence="7">
    <location>
        <begin position="212"/>
        <end position="232"/>
    </location>
</feature>
<dbReference type="SUPFAM" id="SSF161098">
    <property type="entry name" value="MetI-like"/>
    <property type="match status" value="1"/>
</dbReference>
<accession>A0ABV8GI56</accession>
<dbReference type="EMBL" id="JBHSBI010000022">
    <property type="protein sequence ID" value="MFC4012548.1"/>
    <property type="molecule type" value="Genomic_DNA"/>
</dbReference>
<feature type="transmembrane region" description="Helical" evidence="7">
    <location>
        <begin position="109"/>
        <end position="129"/>
    </location>
</feature>
<organism evidence="9 10">
    <name type="scientific">Nonomuraea purpurea</name>
    <dbReference type="NCBI Taxonomy" id="1849276"/>
    <lineage>
        <taxon>Bacteria</taxon>
        <taxon>Bacillati</taxon>
        <taxon>Actinomycetota</taxon>
        <taxon>Actinomycetes</taxon>
        <taxon>Streptosporangiales</taxon>
        <taxon>Streptosporangiaceae</taxon>
        <taxon>Nonomuraea</taxon>
    </lineage>
</organism>
<dbReference type="InterPro" id="IPR035906">
    <property type="entry name" value="MetI-like_sf"/>
</dbReference>
<dbReference type="Pfam" id="PF00528">
    <property type="entry name" value="BPD_transp_1"/>
    <property type="match status" value="1"/>
</dbReference>
<dbReference type="PANTHER" id="PTHR30193:SF37">
    <property type="entry name" value="INNER MEMBRANE ABC TRANSPORTER PERMEASE PROTEIN YCJO"/>
    <property type="match status" value="1"/>
</dbReference>
<evidence type="ECO:0000313" key="9">
    <source>
        <dbReference type="EMBL" id="MFC4012548.1"/>
    </source>
</evidence>
<feature type="transmembrane region" description="Helical" evidence="7">
    <location>
        <begin position="158"/>
        <end position="178"/>
    </location>
</feature>
<dbReference type="InterPro" id="IPR000515">
    <property type="entry name" value="MetI-like"/>
</dbReference>
<keyword evidence="2 7" id="KW-0813">Transport</keyword>
<name>A0ABV8GI56_9ACTN</name>
<dbReference type="PANTHER" id="PTHR30193">
    <property type="entry name" value="ABC TRANSPORTER PERMEASE PROTEIN"/>
    <property type="match status" value="1"/>
</dbReference>
<dbReference type="Gene3D" id="1.10.3720.10">
    <property type="entry name" value="MetI-like"/>
    <property type="match status" value="1"/>
</dbReference>
<keyword evidence="10" id="KW-1185">Reference proteome</keyword>
<evidence type="ECO:0000256" key="5">
    <source>
        <dbReference type="ARBA" id="ARBA00022989"/>
    </source>
</evidence>
<comment type="similarity">
    <text evidence="7">Belongs to the binding-protein-dependent transport system permease family.</text>
</comment>
<evidence type="ECO:0000256" key="1">
    <source>
        <dbReference type="ARBA" id="ARBA00004651"/>
    </source>
</evidence>
<proteinExistence type="inferred from homology"/>
<keyword evidence="4 7" id="KW-0812">Transmembrane</keyword>
<comment type="caution">
    <text evidence="9">The sequence shown here is derived from an EMBL/GenBank/DDBJ whole genome shotgun (WGS) entry which is preliminary data.</text>
</comment>
<gene>
    <name evidence="9" type="ORF">ACFOY2_35300</name>
</gene>
<dbReference type="CDD" id="cd06261">
    <property type="entry name" value="TM_PBP2"/>
    <property type="match status" value="1"/>
</dbReference>
<evidence type="ECO:0000259" key="8">
    <source>
        <dbReference type="PROSITE" id="PS50928"/>
    </source>
</evidence>
<reference evidence="10" key="1">
    <citation type="journal article" date="2019" name="Int. J. Syst. Evol. Microbiol.">
        <title>The Global Catalogue of Microorganisms (GCM) 10K type strain sequencing project: providing services to taxonomists for standard genome sequencing and annotation.</title>
        <authorList>
            <consortium name="The Broad Institute Genomics Platform"/>
            <consortium name="The Broad Institute Genome Sequencing Center for Infectious Disease"/>
            <person name="Wu L."/>
            <person name="Ma J."/>
        </authorList>
    </citation>
    <scope>NUCLEOTIDE SEQUENCE [LARGE SCALE GENOMIC DNA]</scope>
    <source>
        <strain evidence="10">TBRC 1276</strain>
    </source>
</reference>
<evidence type="ECO:0000256" key="3">
    <source>
        <dbReference type="ARBA" id="ARBA00022475"/>
    </source>
</evidence>
<protein>
    <submittedName>
        <fullName evidence="9">Carbohydrate ABC transporter permease</fullName>
    </submittedName>
</protein>
<feature type="transmembrane region" description="Helical" evidence="7">
    <location>
        <begin position="264"/>
        <end position="285"/>
    </location>
</feature>
<evidence type="ECO:0000256" key="7">
    <source>
        <dbReference type="RuleBase" id="RU363032"/>
    </source>
</evidence>
<dbReference type="RefSeq" id="WP_379532451.1">
    <property type="nucleotide sequence ID" value="NZ_JBHSBI010000022.1"/>
</dbReference>
<feature type="domain" description="ABC transmembrane type-1" evidence="8">
    <location>
        <begin position="71"/>
        <end position="285"/>
    </location>
</feature>
<evidence type="ECO:0000256" key="2">
    <source>
        <dbReference type="ARBA" id="ARBA00022448"/>
    </source>
</evidence>
<feature type="transmembrane region" description="Helical" evidence="7">
    <location>
        <begin position="12"/>
        <end position="30"/>
    </location>
</feature>
<dbReference type="Proteomes" id="UP001595851">
    <property type="component" value="Unassembled WGS sequence"/>
</dbReference>
<evidence type="ECO:0000256" key="4">
    <source>
        <dbReference type="ARBA" id="ARBA00022692"/>
    </source>
</evidence>
<keyword evidence="3" id="KW-1003">Cell membrane</keyword>
<comment type="subcellular location">
    <subcellularLocation>
        <location evidence="1 7">Cell membrane</location>
        <topology evidence="1 7">Multi-pass membrane protein</topology>
    </subcellularLocation>
</comment>
<keyword evidence="6 7" id="KW-0472">Membrane</keyword>
<feature type="transmembrane region" description="Helical" evidence="7">
    <location>
        <begin position="75"/>
        <end position="97"/>
    </location>
</feature>
<sequence>MTTAPRGRHGAAAWLFPAPALLGLVVWMYAPMVATGALSFLDWDLTSPTWSFAGAGNYVRLVTQPEFANAVGRTLLYVLAMLPFATVVPLGLAILLWKRPGRASDVYRALLFLPVMLAPVATAISWRFLLNPLQGLVNTLLGGLGLPQPNWLGDPGTALPVIVLITAAKIAALNMLLFGAALTALDRSCLEAAHVDGATEWQTTRHIVLPQLLRTTVLLTLLCVVLAGQWVFTNVAVLTQGGPDGATDNIYYRLYTYGFTFFDIGTASAAGVVIVLVLGLVALVGRKRRART</sequence>
<keyword evidence="5 7" id="KW-1133">Transmembrane helix</keyword>
<evidence type="ECO:0000256" key="6">
    <source>
        <dbReference type="ARBA" id="ARBA00023136"/>
    </source>
</evidence>
<dbReference type="PROSITE" id="PS50928">
    <property type="entry name" value="ABC_TM1"/>
    <property type="match status" value="1"/>
</dbReference>
<dbReference type="InterPro" id="IPR051393">
    <property type="entry name" value="ABC_transporter_permease"/>
</dbReference>
<evidence type="ECO:0000313" key="10">
    <source>
        <dbReference type="Proteomes" id="UP001595851"/>
    </source>
</evidence>